<keyword evidence="1" id="KW-0547">Nucleotide-binding</keyword>
<evidence type="ECO:0000256" key="1">
    <source>
        <dbReference type="ARBA" id="ARBA00022741"/>
    </source>
</evidence>
<dbReference type="PANTHER" id="PTHR13140">
    <property type="entry name" value="MYOSIN"/>
    <property type="match status" value="1"/>
</dbReference>
<dbReference type="GO" id="GO:0005737">
    <property type="term" value="C:cytoplasm"/>
    <property type="evidence" value="ECO:0007669"/>
    <property type="project" value="TreeGrafter"/>
</dbReference>
<dbReference type="GO" id="GO:0016459">
    <property type="term" value="C:myosin complex"/>
    <property type="evidence" value="ECO:0007669"/>
    <property type="project" value="UniProtKB-KW"/>
</dbReference>
<dbReference type="Gene3D" id="3.40.850.10">
    <property type="entry name" value="Kinesin motor domain"/>
    <property type="match status" value="1"/>
</dbReference>
<dbReference type="EMBL" id="CAKLBY020000066">
    <property type="protein sequence ID" value="CAK7922834.1"/>
    <property type="molecule type" value="Genomic_DNA"/>
</dbReference>
<evidence type="ECO:0000313" key="10">
    <source>
        <dbReference type="Proteomes" id="UP001162060"/>
    </source>
</evidence>
<keyword evidence="5 6" id="KW-0009">Actin-binding</keyword>
<dbReference type="Gene3D" id="1.20.120.720">
    <property type="entry name" value="Myosin VI head, motor domain, U50 subdomain"/>
    <property type="match status" value="1"/>
</dbReference>
<evidence type="ECO:0000256" key="2">
    <source>
        <dbReference type="ARBA" id="ARBA00022840"/>
    </source>
</evidence>
<dbReference type="InterPro" id="IPR027417">
    <property type="entry name" value="P-loop_NTPase"/>
</dbReference>
<dbReference type="AlphaFoldDB" id="A0AAV1TKJ3"/>
<dbReference type="GO" id="GO:0005524">
    <property type="term" value="F:ATP binding"/>
    <property type="evidence" value="ECO:0007669"/>
    <property type="project" value="UniProtKB-KW"/>
</dbReference>
<feature type="domain" description="Myosin motor" evidence="7">
    <location>
        <begin position="1"/>
        <end position="56"/>
    </location>
</feature>
<evidence type="ECO:0000313" key="9">
    <source>
        <dbReference type="EMBL" id="CAK7922840.1"/>
    </source>
</evidence>
<dbReference type="InterPro" id="IPR036961">
    <property type="entry name" value="Kinesin_motor_dom_sf"/>
</dbReference>
<keyword evidence="4" id="KW-0505">Motor protein</keyword>
<proteinExistence type="inferred from homology"/>
<name>A0AAV1TKJ3_9STRA</name>
<comment type="caution">
    <text evidence="6">Lacks conserved residue(s) required for the propagation of feature annotation.</text>
</comment>
<dbReference type="GO" id="GO:0007015">
    <property type="term" value="P:actin filament organization"/>
    <property type="evidence" value="ECO:0007669"/>
    <property type="project" value="TreeGrafter"/>
</dbReference>
<accession>A0AAV1TKJ3</accession>
<dbReference type="SUPFAM" id="SSF52540">
    <property type="entry name" value="P-loop containing nucleoside triphosphate hydrolases"/>
    <property type="match status" value="1"/>
</dbReference>
<keyword evidence="3 6" id="KW-0518">Myosin</keyword>
<evidence type="ECO:0000256" key="3">
    <source>
        <dbReference type="ARBA" id="ARBA00023123"/>
    </source>
</evidence>
<dbReference type="GO" id="GO:0000146">
    <property type="term" value="F:microfilament motor activity"/>
    <property type="evidence" value="ECO:0007669"/>
    <property type="project" value="TreeGrafter"/>
</dbReference>
<keyword evidence="2" id="KW-0067">ATP-binding</keyword>
<sequence>MYTQLFDWLVDRNNKAICSTKNVQTHTDMLDIFGFESFDQNGFEQLCINYANEKLQ</sequence>
<dbReference type="Proteomes" id="UP001162060">
    <property type="component" value="Unassembled WGS sequence"/>
</dbReference>
<organism evidence="8 10">
    <name type="scientific">Peronospora matthiolae</name>
    <dbReference type="NCBI Taxonomy" id="2874970"/>
    <lineage>
        <taxon>Eukaryota</taxon>
        <taxon>Sar</taxon>
        <taxon>Stramenopiles</taxon>
        <taxon>Oomycota</taxon>
        <taxon>Peronosporomycetes</taxon>
        <taxon>Peronosporales</taxon>
        <taxon>Peronosporaceae</taxon>
        <taxon>Peronospora</taxon>
    </lineage>
</organism>
<gene>
    <name evidence="8" type="ORF">PM001_LOCUS8005</name>
    <name evidence="9" type="ORF">PM001_LOCUS8011</name>
</gene>
<dbReference type="Gene3D" id="1.20.58.530">
    <property type="match status" value="1"/>
</dbReference>
<evidence type="ECO:0000256" key="5">
    <source>
        <dbReference type="ARBA" id="ARBA00023203"/>
    </source>
</evidence>
<evidence type="ECO:0000256" key="6">
    <source>
        <dbReference type="PROSITE-ProRule" id="PRU00782"/>
    </source>
</evidence>
<comment type="caution">
    <text evidence="8">The sequence shown here is derived from an EMBL/GenBank/DDBJ whole genome shotgun (WGS) entry which is preliminary data.</text>
</comment>
<dbReference type="EMBL" id="CAKLBY020000066">
    <property type="protein sequence ID" value="CAK7922840.1"/>
    <property type="molecule type" value="Genomic_DNA"/>
</dbReference>
<dbReference type="PANTHER" id="PTHR13140:SF706">
    <property type="entry name" value="DILUTE CLASS UNCONVENTIONAL MYOSIN, ISOFORM C"/>
    <property type="match status" value="1"/>
</dbReference>
<dbReference type="InterPro" id="IPR001609">
    <property type="entry name" value="Myosin_head_motor_dom-like"/>
</dbReference>
<evidence type="ECO:0000259" key="7">
    <source>
        <dbReference type="PROSITE" id="PS51456"/>
    </source>
</evidence>
<comment type="similarity">
    <text evidence="6">Belongs to the TRAFAC class myosin-kinesin ATPase superfamily. Myosin family.</text>
</comment>
<evidence type="ECO:0000313" key="8">
    <source>
        <dbReference type="EMBL" id="CAK7922834.1"/>
    </source>
</evidence>
<evidence type="ECO:0000256" key="4">
    <source>
        <dbReference type="ARBA" id="ARBA00023175"/>
    </source>
</evidence>
<dbReference type="GO" id="GO:0016020">
    <property type="term" value="C:membrane"/>
    <property type="evidence" value="ECO:0007669"/>
    <property type="project" value="TreeGrafter"/>
</dbReference>
<dbReference type="Pfam" id="PF00063">
    <property type="entry name" value="Myosin_head"/>
    <property type="match status" value="1"/>
</dbReference>
<protein>
    <recommendedName>
        <fullName evidence="7">Myosin motor domain-containing protein</fullName>
    </recommendedName>
</protein>
<dbReference type="PROSITE" id="PS51456">
    <property type="entry name" value="MYOSIN_MOTOR"/>
    <property type="match status" value="1"/>
</dbReference>
<reference evidence="8" key="1">
    <citation type="submission" date="2024-01" db="EMBL/GenBank/DDBJ databases">
        <authorList>
            <person name="Webb A."/>
        </authorList>
    </citation>
    <scope>NUCLEOTIDE SEQUENCE</scope>
    <source>
        <strain evidence="8">Pm1</strain>
    </source>
</reference>
<dbReference type="GO" id="GO:0051015">
    <property type="term" value="F:actin filament binding"/>
    <property type="evidence" value="ECO:0007669"/>
    <property type="project" value="TreeGrafter"/>
</dbReference>